<dbReference type="SMART" id="SM00091">
    <property type="entry name" value="PAS"/>
    <property type="match status" value="2"/>
</dbReference>
<dbReference type="Gene3D" id="1.10.287.130">
    <property type="match status" value="1"/>
</dbReference>
<dbReference type="Pfam" id="PF13185">
    <property type="entry name" value="GAF_2"/>
    <property type="match status" value="3"/>
</dbReference>
<dbReference type="InterPro" id="IPR003661">
    <property type="entry name" value="HisK_dim/P_dom"/>
</dbReference>
<keyword evidence="6" id="KW-0902">Two-component regulatory system</keyword>
<dbReference type="InterPro" id="IPR004358">
    <property type="entry name" value="Sig_transdc_His_kin-like_C"/>
</dbReference>
<dbReference type="InterPro" id="IPR001610">
    <property type="entry name" value="PAC"/>
</dbReference>
<dbReference type="NCBIfam" id="TIGR00229">
    <property type="entry name" value="sensory_box"/>
    <property type="match status" value="2"/>
</dbReference>
<dbReference type="PROSITE" id="PS50113">
    <property type="entry name" value="PAC"/>
    <property type="match status" value="1"/>
</dbReference>
<keyword evidence="4" id="KW-0808">Transferase</keyword>
<keyword evidence="7" id="KW-0472">Membrane</keyword>
<dbReference type="Gene3D" id="3.30.565.10">
    <property type="entry name" value="Histidine kinase-like ATPase, C-terminal domain"/>
    <property type="match status" value="1"/>
</dbReference>
<evidence type="ECO:0000256" key="4">
    <source>
        <dbReference type="ARBA" id="ARBA00022679"/>
    </source>
</evidence>
<evidence type="ECO:0000256" key="2">
    <source>
        <dbReference type="ARBA" id="ARBA00012438"/>
    </source>
</evidence>
<dbReference type="eggNOG" id="COG5002">
    <property type="taxonomic scope" value="Bacteria"/>
</dbReference>
<dbReference type="EC" id="2.7.13.3" evidence="2"/>
<feature type="domain" description="PAS" evidence="10">
    <location>
        <begin position="965"/>
        <end position="1007"/>
    </location>
</feature>
<gene>
    <name evidence="12" type="ordered locus">ANT_31200</name>
</gene>
<dbReference type="Pfam" id="PF00512">
    <property type="entry name" value="HisKA"/>
    <property type="match status" value="1"/>
</dbReference>
<dbReference type="Gene3D" id="3.30.450.20">
    <property type="entry name" value="PAS domain"/>
    <property type="match status" value="2"/>
</dbReference>
<comment type="catalytic activity">
    <reaction evidence="1">
        <text>ATP + protein L-histidine = ADP + protein N-phospho-L-histidine.</text>
        <dbReference type="EC" id="2.7.13.3"/>
    </reaction>
</comment>
<dbReference type="GO" id="GO:0000155">
    <property type="term" value="F:phosphorelay sensor kinase activity"/>
    <property type="evidence" value="ECO:0007669"/>
    <property type="project" value="InterPro"/>
</dbReference>
<dbReference type="HOGENOM" id="CLU_260410_0_0_0"/>
<protein>
    <recommendedName>
        <fullName evidence="2">histidine kinase</fullName>
        <ecNumber evidence="2">2.7.13.3</ecNumber>
    </recommendedName>
</protein>
<dbReference type="InterPro" id="IPR036890">
    <property type="entry name" value="HATPase_C_sf"/>
</dbReference>
<dbReference type="SMART" id="SM00388">
    <property type="entry name" value="HisKA"/>
    <property type="match status" value="1"/>
</dbReference>
<dbReference type="eggNOG" id="COG3829">
    <property type="taxonomic scope" value="Bacteria"/>
</dbReference>
<dbReference type="PRINTS" id="PR00344">
    <property type="entry name" value="BCTRLSENSOR"/>
</dbReference>
<keyword evidence="5 12" id="KW-0418">Kinase</keyword>
<dbReference type="FunFam" id="1.10.287.130:FF:000001">
    <property type="entry name" value="Two-component sensor histidine kinase"/>
    <property type="match status" value="1"/>
</dbReference>
<feature type="domain" description="PAS" evidence="10">
    <location>
        <begin position="1"/>
        <end position="59"/>
    </location>
</feature>
<keyword evidence="13" id="KW-1185">Reference proteome</keyword>
<dbReference type="SMART" id="SM00086">
    <property type="entry name" value="PAC"/>
    <property type="match status" value="1"/>
</dbReference>
<dbReference type="Pfam" id="PF13426">
    <property type="entry name" value="PAS_9"/>
    <property type="match status" value="1"/>
</dbReference>
<dbReference type="Proteomes" id="UP000008922">
    <property type="component" value="Chromosome"/>
</dbReference>
<dbReference type="GO" id="GO:0005886">
    <property type="term" value="C:plasma membrane"/>
    <property type="evidence" value="ECO:0007669"/>
    <property type="project" value="TreeGrafter"/>
</dbReference>
<evidence type="ECO:0000256" key="6">
    <source>
        <dbReference type="ARBA" id="ARBA00023012"/>
    </source>
</evidence>
<dbReference type="InterPro" id="IPR005467">
    <property type="entry name" value="His_kinase_dom"/>
</dbReference>
<dbReference type="eggNOG" id="COG2203">
    <property type="taxonomic scope" value="Bacteria"/>
</dbReference>
<dbReference type="InterPro" id="IPR035965">
    <property type="entry name" value="PAS-like_dom_sf"/>
</dbReference>
<dbReference type="InParanoid" id="E8N2Z6"/>
<dbReference type="STRING" id="926569.ANT_31200"/>
<evidence type="ECO:0000313" key="12">
    <source>
        <dbReference type="EMBL" id="BAJ65146.1"/>
    </source>
</evidence>
<dbReference type="EMBL" id="AP012029">
    <property type="protein sequence ID" value="BAJ65146.1"/>
    <property type="molecule type" value="Genomic_DNA"/>
</dbReference>
<dbReference type="GO" id="GO:0016036">
    <property type="term" value="P:cellular response to phosphate starvation"/>
    <property type="evidence" value="ECO:0007669"/>
    <property type="project" value="TreeGrafter"/>
</dbReference>
<reference evidence="12 13" key="1">
    <citation type="submission" date="2010-12" db="EMBL/GenBank/DDBJ databases">
        <title>Whole genome sequence of Anaerolinea thermophila UNI-1.</title>
        <authorList>
            <person name="Narita-Yamada S."/>
            <person name="Kishi E."/>
            <person name="Watanabe Y."/>
            <person name="Takasaki K."/>
            <person name="Ankai A."/>
            <person name="Oguchi A."/>
            <person name="Fukui S."/>
            <person name="Takahashi M."/>
            <person name="Yashiro I."/>
            <person name="Hosoyama A."/>
            <person name="Sekiguchi Y."/>
            <person name="Hanada S."/>
            <person name="Fujita N."/>
        </authorList>
    </citation>
    <scope>NUCLEOTIDE SEQUENCE [LARGE SCALE GENOMIC DNA]</scope>
    <source>
        <strain evidence="13">DSM 14523 / JCM 11388 / NBRC 100420 / UNI-1</strain>
    </source>
</reference>
<dbReference type="Pfam" id="PF01590">
    <property type="entry name" value="GAF"/>
    <property type="match status" value="2"/>
</dbReference>
<evidence type="ECO:0000313" key="13">
    <source>
        <dbReference type="Proteomes" id="UP000008922"/>
    </source>
</evidence>
<dbReference type="SMART" id="SM00387">
    <property type="entry name" value="HATPase_c"/>
    <property type="match status" value="1"/>
</dbReference>
<name>E8N2Z6_ANATU</name>
<dbReference type="InterPro" id="IPR029016">
    <property type="entry name" value="GAF-like_dom_sf"/>
</dbReference>
<evidence type="ECO:0000256" key="8">
    <source>
        <dbReference type="SAM" id="Coils"/>
    </source>
</evidence>
<dbReference type="CDD" id="cd00075">
    <property type="entry name" value="HATPase"/>
    <property type="match status" value="1"/>
</dbReference>
<dbReference type="InterPro" id="IPR000014">
    <property type="entry name" value="PAS"/>
</dbReference>
<dbReference type="Pfam" id="PF02518">
    <property type="entry name" value="HATPase_c"/>
    <property type="match status" value="1"/>
</dbReference>
<keyword evidence="8" id="KW-0175">Coiled coil</keyword>
<dbReference type="SUPFAM" id="SSF55785">
    <property type="entry name" value="PYP-like sensor domain (PAS domain)"/>
    <property type="match status" value="2"/>
</dbReference>
<dbReference type="PROSITE" id="PS50112">
    <property type="entry name" value="PAS"/>
    <property type="match status" value="2"/>
</dbReference>
<dbReference type="PROSITE" id="PS50109">
    <property type="entry name" value="HIS_KIN"/>
    <property type="match status" value="1"/>
</dbReference>
<dbReference type="InterPro" id="IPR003018">
    <property type="entry name" value="GAF"/>
</dbReference>
<dbReference type="SMART" id="SM00065">
    <property type="entry name" value="GAF"/>
    <property type="match status" value="5"/>
</dbReference>
<dbReference type="SUPFAM" id="SSF47384">
    <property type="entry name" value="Homodimeric domain of signal transducing histidine kinase"/>
    <property type="match status" value="1"/>
</dbReference>
<dbReference type="SUPFAM" id="SSF55874">
    <property type="entry name" value="ATPase domain of HSP90 chaperone/DNA topoisomerase II/histidine kinase"/>
    <property type="match status" value="1"/>
</dbReference>
<dbReference type="RefSeq" id="WP_013561487.1">
    <property type="nucleotide sequence ID" value="NC_014960.1"/>
</dbReference>
<evidence type="ECO:0000259" key="10">
    <source>
        <dbReference type="PROSITE" id="PS50112"/>
    </source>
</evidence>
<evidence type="ECO:0000256" key="3">
    <source>
        <dbReference type="ARBA" id="ARBA00022553"/>
    </source>
</evidence>
<organism evidence="12 13">
    <name type="scientific">Anaerolinea thermophila (strain DSM 14523 / JCM 11388 / NBRC 100420 / UNI-1)</name>
    <dbReference type="NCBI Taxonomy" id="926569"/>
    <lineage>
        <taxon>Bacteria</taxon>
        <taxon>Bacillati</taxon>
        <taxon>Chloroflexota</taxon>
        <taxon>Anaerolineae</taxon>
        <taxon>Anaerolineales</taxon>
        <taxon>Anaerolineaceae</taxon>
        <taxon>Anaerolinea</taxon>
    </lineage>
</organism>
<dbReference type="InterPro" id="IPR036097">
    <property type="entry name" value="HisK_dim/P_sf"/>
</dbReference>
<dbReference type="InterPro" id="IPR003594">
    <property type="entry name" value="HATPase_dom"/>
</dbReference>
<evidence type="ECO:0000259" key="11">
    <source>
        <dbReference type="PROSITE" id="PS50113"/>
    </source>
</evidence>
<dbReference type="Pfam" id="PF08448">
    <property type="entry name" value="PAS_4"/>
    <property type="match status" value="1"/>
</dbReference>
<keyword evidence="3" id="KW-0597">Phosphoprotein</keyword>
<dbReference type="GO" id="GO:0004721">
    <property type="term" value="F:phosphoprotein phosphatase activity"/>
    <property type="evidence" value="ECO:0007669"/>
    <property type="project" value="TreeGrafter"/>
</dbReference>
<evidence type="ECO:0000256" key="7">
    <source>
        <dbReference type="ARBA" id="ARBA00023136"/>
    </source>
</evidence>
<sequence>MIGFLTLSPDLTITQWSEPLAHLTGKTEEDVLGRNLFDLFPELRTRGVDVAVHHVLETGAPFFLSHTLHRNILPAANGAAVMQSGQVYPLFKGEEVVGVIMTVQDVSDRAAVEEELRQTIRLLQAQNDIRSALLDEETGALEQTIVQQALTVSDAVLVHLYLYEGEQLSPAASASPDSQATVLPPEPPLLVQEVFQQGAPLHILNAFATPGYRPFHPQTQAAVALPLSAEGHVQGVLYLESTRAASFLGEARQRLQALAGTIAHTLHTRAVRRAERRRMTELSALNRLSAALQKITSPEEVLPLVLEHSAQALNASGGLLLIPQKDPLGLRAHFGLGALQSCAGMLLPLEDSLCAQVYHLRNALLVFDLYAAPGAEPALKETLRHAGLPAPSAVCLPVVVQGEVAGIFLLVSTPPARYRAADSELGQTLARMGAGAIERLRWQTQTLQHVRQLAQVNRISQRLAACLDPQRAFQTTVESLVDELGYPLSAFFSLDSQSGELLLESVHSLAPSPEQPGKRYPADKGIVGVVLRTGKTYLCNQCRTDPHYQPWNGFNPGSEICAPVVVGEEVRGALLVESPQEEAFSLTDQDLVEAIAAQLGVAWSNALRFQASERAARRLDLINQASQRLTFSPSLKTVAEVVLDVCFAMLNAHKGGVYLVENEGALRPLALRGVSRAVEKSLQEKPLSVHTGLFSTVYRTRRAVFIPDVKNDPRVVFIPGYTGEQIYCFPLISGNRVVGMVDVDAIPADEETMTLLHTFFSRIGAALENILLYDQTVHLSQQRAMLLNVSTQLATALDLPTVQAEILVSAQSVLETDVVWLFSISQNIFTLLAGHPPVWKAGNVILQPGISMPVSHNPILSQVLEEKKIQIVNRGDTPNTLLQNKGLETMVIAPLLVGEDPIGLLVWGSRQPNFFAEDDKLTLIQGVANQAAIALHRGMLNQRLQRHAEELAEMVEERTAQLRAEKERTQAVLDAAGEGIFVLDPQGAFLYCNPAFESITGYSLVELQVGSPWRWLDENEGNLFKTYQNREILSTRWEKEIHGWRRNGAPFDAILTLTPVHDEDGNVIKHVGTLQDITRLKELDRLKSQFVSNVSHELRTPLTSIKLYAEQLPTASAERSARYLAALQRETARLEAMVEDLLTISRLDLGKTRIQISALPLAPFVQQIVEDRRMLAHSRGLTLHFQQDKHLPPVAGDERFVMQIVTNLLTNAINYTPAGRNIFISVRHDPQEAGFLRLTIEDEGVGIPPEEMPHLFERFFRGSAGRKLQVPGTGLGLAIVKEMVERLNGKIHIESEVGKGTKAIVWLPVWKDEH</sequence>
<dbReference type="SUPFAM" id="SSF55781">
    <property type="entry name" value="GAF domain-like"/>
    <property type="match status" value="5"/>
</dbReference>
<dbReference type="PANTHER" id="PTHR45453:SF1">
    <property type="entry name" value="PHOSPHATE REGULON SENSOR PROTEIN PHOR"/>
    <property type="match status" value="1"/>
</dbReference>
<dbReference type="InterPro" id="IPR013656">
    <property type="entry name" value="PAS_4"/>
</dbReference>
<dbReference type="FunFam" id="3.30.565.10:FF:000006">
    <property type="entry name" value="Sensor histidine kinase WalK"/>
    <property type="match status" value="1"/>
</dbReference>
<accession>E8N2Z6</accession>
<dbReference type="InterPro" id="IPR000700">
    <property type="entry name" value="PAS-assoc_C"/>
</dbReference>
<feature type="domain" description="PAC" evidence="11">
    <location>
        <begin position="1035"/>
        <end position="1089"/>
    </location>
</feature>
<feature type="coiled-coil region" evidence="8">
    <location>
        <begin position="937"/>
        <end position="972"/>
    </location>
</feature>
<dbReference type="OrthoDB" id="135015at2"/>
<dbReference type="Gene3D" id="3.30.450.40">
    <property type="match status" value="5"/>
</dbReference>
<evidence type="ECO:0000259" key="9">
    <source>
        <dbReference type="PROSITE" id="PS50109"/>
    </source>
</evidence>
<feature type="domain" description="Histidine kinase" evidence="9">
    <location>
        <begin position="1093"/>
        <end position="1311"/>
    </location>
</feature>
<evidence type="ECO:0000256" key="5">
    <source>
        <dbReference type="ARBA" id="ARBA00022777"/>
    </source>
</evidence>
<dbReference type="PANTHER" id="PTHR45453">
    <property type="entry name" value="PHOSPHATE REGULON SENSOR PROTEIN PHOR"/>
    <property type="match status" value="1"/>
</dbReference>
<proteinExistence type="predicted"/>
<dbReference type="KEGG" id="atm:ANT_31200"/>
<dbReference type="InterPro" id="IPR050351">
    <property type="entry name" value="BphY/WalK/GraS-like"/>
</dbReference>
<dbReference type="CDD" id="cd00130">
    <property type="entry name" value="PAS"/>
    <property type="match status" value="2"/>
</dbReference>
<dbReference type="CDD" id="cd00082">
    <property type="entry name" value="HisKA"/>
    <property type="match status" value="1"/>
</dbReference>
<evidence type="ECO:0000256" key="1">
    <source>
        <dbReference type="ARBA" id="ARBA00000085"/>
    </source>
</evidence>